<organism evidence="2 3">
    <name type="scientific">Flagellimonas spongiicola</name>
    <dbReference type="NCBI Taxonomy" id="2942208"/>
    <lineage>
        <taxon>Bacteria</taxon>
        <taxon>Pseudomonadati</taxon>
        <taxon>Bacteroidota</taxon>
        <taxon>Flavobacteriia</taxon>
        <taxon>Flavobacteriales</taxon>
        <taxon>Flavobacteriaceae</taxon>
        <taxon>Flagellimonas</taxon>
    </lineage>
</organism>
<evidence type="ECO:0000313" key="2">
    <source>
        <dbReference type="EMBL" id="MCL6274111.1"/>
    </source>
</evidence>
<feature type="compositionally biased region" description="Basic and acidic residues" evidence="1">
    <location>
        <begin position="42"/>
        <end position="57"/>
    </location>
</feature>
<protein>
    <submittedName>
        <fullName evidence="2">Uncharacterized protein</fullName>
    </submittedName>
</protein>
<dbReference type="RefSeq" id="WP_249657300.1">
    <property type="nucleotide sequence ID" value="NZ_JAMFMA010000002.1"/>
</dbReference>
<name>A0ABT0PS60_9FLAO</name>
<evidence type="ECO:0000313" key="3">
    <source>
        <dbReference type="Proteomes" id="UP001203607"/>
    </source>
</evidence>
<feature type="region of interest" description="Disordered" evidence="1">
    <location>
        <begin position="37"/>
        <end position="57"/>
    </location>
</feature>
<evidence type="ECO:0000256" key="1">
    <source>
        <dbReference type="SAM" id="MobiDB-lite"/>
    </source>
</evidence>
<comment type="caution">
    <text evidence="2">The sequence shown here is derived from an EMBL/GenBank/DDBJ whole genome shotgun (WGS) entry which is preliminary data.</text>
</comment>
<dbReference type="Proteomes" id="UP001203607">
    <property type="component" value="Unassembled WGS sequence"/>
</dbReference>
<keyword evidence="3" id="KW-1185">Reference proteome</keyword>
<proteinExistence type="predicted"/>
<accession>A0ABT0PS60</accession>
<dbReference type="EMBL" id="JAMFMA010000002">
    <property type="protein sequence ID" value="MCL6274111.1"/>
    <property type="molecule type" value="Genomic_DNA"/>
</dbReference>
<reference evidence="2 3" key="1">
    <citation type="submission" date="2022-05" db="EMBL/GenBank/DDBJ databases">
        <authorList>
            <person name="Park J.-S."/>
        </authorList>
    </citation>
    <scope>NUCLEOTIDE SEQUENCE [LARGE SCALE GENOMIC DNA]</scope>
    <source>
        <strain evidence="2 3">2012CJ35-5</strain>
    </source>
</reference>
<sequence length="102" mass="11419">MLKTIAHPLIGFLLIFSILAPSVIQLVDNDSPIAILMDSSEEEKNNDQESEKKMGEKDMYLNPCSLAQNIIDQNSRAEVLEQSFILLDATSEIFLPPPEQMV</sequence>
<gene>
    <name evidence="2" type="ORF">M3P19_08820</name>
</gene>